<dbReference type="AlphaFoldDB" id="A0A512RI13"/>
<dbReference type="PROSITE" id="PS51257">
    <property type="entry name" value="PROKAR_LIPOPROTEIN"/>
    <property type="match status" value="1"/>
</dbReference>
<dbReference type="InterPro" id="IPR013211">
    <property type="entry name" value="LVIVD"/>
</dbReference>
<evidence type="ECO:0008006" key="3">
    <source>
        <dbReference type="Google" id="ProtNLM"/>
    </source>
</evidence>
<dbReference type="EMBL" id="BKAU01000001">
    <property type="protein sequence ID" value="GEP95346.1"/>
    <property type="molecule type" value="Genomic_DNA"/>
</dbReference>
<gene>
    <name evidence="1" type="ORF">CCY01nite_16060</name>
</gene>
<dbReference type="Proteomes" id="UP000321436">
    <property type="component" value="Unassembled WGS sequence"/>
</dbReference>
<protein>
    <recommendedName>
        <fullName evidence="3">LVIVD repeat-containing protein</fullName>
    </recommendedName>
</protein>
<comment type="caution">
    <text evidence="1">The sequence shown here is derived from an EMBL/GenBank/DDBJ whole genome shotgun (WGS) entry which is preliminary data.</text>
</comment>
<evidence type="ECO:0000313" key="1">
    <source>
        <dbReference type="EMBL" id="GEP95346.1"/>
    </source>
</evidence>
<dbReference type="Pfam" id="PF08309">
    <property type="entry name" value="LVIVD"/>
    <property type="match status" value="2"/>
</dbReference>
<dbReference type="OrthoDB" id="1521841at2"/>
<organism evidence="1 2">
    <name type="scientific">Chitinophaga cymbidii</name>
    <dbReference type="NCBI Taxonomy" id="1096750"/>
    <lineage>
        <taxon>Bacteria</taxon>
        <taxon>Pseudomonadati</taxon>
        <taxon>Bacteroidota</taxon>
        <taxon>Chitinophagia</taxon>
        <taxon>Chitinophagales</taxon>
        <taxon>Chitinophagaceae</taxon>
        <taxon>Chitinophaga</taxon>
    </lineage>
</organism>
<sequence length="423" mass="46519">MRVIYTFIPAALAVMMAFSGCVKEKCSRKFKTKIFTPVYTATADYYASVKAEEPRAIEQAGKIYAKGTLLFVNEIYKGIHVIDNSDPKAPEAVSFINVPGNIDIAAKGNYLYADSYSDLLVFDISDPRQIKLEKRVGSVLNFPYNADGLTLGYQIPQSPFMITGYTSRDTVYDLDCTTPERMIFFDAAVASFASSLKSNNSGGSGKGGSMARFTIAKDYLYTVNHSQLKSFDLANAASPLHKSDQQVGGNIETIFPYGEYLFIGSRNAMYIYDIINPASPARRSQVTHFRACDPVVVEGTTAYVTLRTGTICAGNLNELQVFDVKDVDNPVKLATYQMKGPYGLGVDNGKLFVCEGPFGLRFMNAPEPLKITTAKLVEGLDAYDVIPYYDQHLLVSARGGIYQYDYTNINNPVLLSKISTAAK</sequence>
<reference evidence="1 2" key="1">
    <citation type="submission" date="2019-07" db="EMBL/GenBank/DDBJ databases">
        <title>Whole genome shotgun sequence of Chitinophaga cymbidii NBRC 109752.</title>
        <authorList>
            <person name="Hosoyama A."/>
            <person name="Uohara A."/>
            <person name="Ohji S."/>
            <person name="Ichikawa N."/>
        </authorList>
    </citation>
    <scope>NUCLEOTIDE SEQUENCE [LARGE SCALE GENOMIC DNA]</scope>
    <source>
        <strain evidence="1 2">NBRC 109752</strain>
    </source>
</reference>
<dbReference type="SUPFAM" id="SSF69322">
    <property type="entry name" value="Tricorn protease domain 2"/>
    <property type="match status" value="1"/>
</dbReference>
<evidence type="ECO:0000313" key="2">
    <source>
        <dbReference type="Proteomes" id="UP000321436"/>
    </source>
</evidence>
<proteinExistence type="predicted"/>
<keyword evidence="2" id="KW-1185">Reference proteome</keyword>
<accession>A0A512RI13</accession>
<dbReference type="RefSeq" id="WP_146859526.1">
    <property type="nucleotide sequence ID" value="NZ_BKAU01000001.1"/>
</dbReference>
<name>A0A512RI13_9BACT</name>